<evidence type="ECO:0000256" key="5">
    <source>
        <dbReference type="ARBA" id="ARBA00022989"/>
    </source>
</evidence>
<organism evidence="11">
    <name type="scientific">Haemonchus placei</name>
    <name type="common">Barber's pole worm</name>
    <dbReference type="NCBI Taxonomy" id="6290"/>
    <lineage>
        <taxon>Eukaryota</taxon>
        <taxon>Metazoa</taxon>
        <taxon>Ecdysozoa</taxon>
        <taxon>Nematoda</taxon>
        <taxon>Chromadorea</taxon>
        <taxon>Rhabditida</taxon>
        <taxon>Rhabditina</taxon>
        <taxon>Rhabditomorpha</taxon>
        <taxon>Strongyloidea</taxon>
        <taxon>Trichostrongylidae</taxon>
        <taxon>Haemonchus</taxon>
    </lineage>
</organism>
<keyword evidence="6 7" id="KW-0472">Membrane</keyword>
<dbReference type="PANTHER" id="PTHR24223:SF342">
    <property type="entry name" value="MULTIDRUG RESISTANCE-ASSOCIATED PROTEIN 1"/>
    <property type="match status" value="1"/>
</dbReference>
<reference evidence="11" key="1">
    <citation type="submission" date="2017-02" db="UniProtKB">
        <authorList>
            <consortium name="WormBaseParasite"/>
        </authorList>
    </citation>
    <scope>IDENTIFICATION</scope>
</reference>
<dbReference type="GO" id="GO:0140359">
    <property type="term" value="F:ABC-type transporter activity"/>
    <property type="evidence" value="ECO:0007669"/>
    <property type="project" value="InterPro"/>
</dbReference>
<dbReference type="SUPFAM" id="SSF90123">
    <property type="entry name" value="ABC transporter transmembrane region"/>
    <property type="match status" value="1"/>
</dbReference>
<evidence type="ECO:0000256" key="4">
    <source>
        <dbReference type="ARBA" id="ARBA00022840"/>
    </source>
</evidence>
<evidence type="ECO:0000313" key="10">
    <source>
        <dbReference type="Proteomes" id="UP000268014"/>
    </source>
</evidence>
<feature type="domain" description="ABC transmembrane type-1" evidence="8">
    <location>
        <begin position="95"/>
        <end position="283"/>
    </location>
</feature>
<dbReference type="EMBL" id="UZAF01016329">
    <property type="protein sequence ID" value="VDO25826.1"/>
    <property type="molecule type" value="Genomic_DNA"/>
</dbReference>
<evidence type="ECO:0000256" key="2">
    <source>
        <dbReference type="ARBA" id="ARBA00022692"/>
    </source>
</evidence>
<evidence type="ECO:0000313" key="9">
    <source>
        <dbReference type="EMBL" id="VDO25826.1"/>
    </source>
</evidence>
<accession>A0A0N4W5W7</accession>
<reference evidence="9 10" key="2">
    <citation type="submission" date="2018-11" db="EMBL/GenBank/DDBJ databases">
        <authorList>
            <consortium name="Pathogen Informatics"/>
        </authorList>
    </citation>
    <scope>NUCLEOTIDE SEQUENCE [LARGE SCALE GENOMIC DNA]</scope>
    <source>
        <strain evidence="9 10">MHpl1</strain>
    </source>
</reference>
<proteinExistence type="predicted"/>
<dbReference type="GO" id="GO:0005524">
    <property type="term" value="F:ATP binding"/>
    <property type="evidence" value="ECO:0007669"/>
    <property type="project" value="UniProtKB-KW"/>
</dbReference>
<dbReference type="Gene3D" id="1.20.1560.10">
    <property type="entry name" value="ABC transporter type 1, transmembrane domain"/>
    <property type="match status" value="1"/>
</dbReference>
<keyword evidence="10" id="KW-1185">Reference proteome</keyword>
<keyword evidence="3" id="KW-0547">Nucleotide-binding</keyword>
<dbReference type="GO" id="GO:0016020">
    <property type="term" value="C:membrane"/>
    <property type="evidence" value="ECO:0007669"/>
    <property type="project" value="InterPro"/>
</dbReference>
<feature type="transmembrane region" description="Helical" evidence="7">
    <location>
        <begin position="235"/>
        <end position="256"/>
    </location>
</feature>
<dbReference type="STRING" id="6290.A0A0N4W5W7"/>
<dbReference type="OrthoDB" id="6500128at2759"/>
<dbReference type="WBParaSite" id="HPLM_0000539901-mRNA-1">
    <property type="protein sequence ID" value="HPLM_0000539901-mRNA-1"/>
    <property type="gene ID" value="HPLM_0000539901"/>
</dbReference>
<dbReference type="InterPro" id="IPR011527">
    <property type="entry name" value="ABC1_TM_dom"/>
</dbReference>
<dbReference type="Pfam" id="PF00664">
    <property type="entry name" value="ABC_membrane"/>
    <property type="match status" value="1"/>
</dbReference>
<keyword evidence="4" id="KW-0067">ATP-binding</keyword>
<dbReference type="PANTHER" id="PTHR24223">
    <property type="entry name" value="ATP-BINDING CASSETTE SUB-FAMILY C"/>
    <property type="match status" value="1"/>
</dbReference>
<dbReference type="PROSITE" id="PS50929">
    <property type="entry name" value="ABC_TM1F"/>
    <property type="match status" value="1"/>
</dbReference>
<evidence type="ECO:0000256" key="7">
    <source>
        <dbReference type="SAM" id="Phobius"/>
    </source>
</evidence>
<keyword evidence="5 7" id="KW-1133">Transmembrane helix</keyword>
<dbReference type="Proteomes" id="UP000268014">
    <property type="component" value="Unassembled WGS sequence"/>
</dbReference>
<protein>
    <submittedName>
        <fullName evidence="11">ABC transmembrane type-1 domain-containing protein</fullName>
    </submittedName>
</protein>
<sequence length="312" mass="35916">MASLTAEIIDFAPLFGALSTTHSDYKFYQHVRRTSCRVRADDEYSFPTLGREAESSLSLCGERFHSCDLLQLETPFMKPPSIMWCLFMLFKWDIVTAMFTKALSDLLQFSNPLLLRTLIRFTEDSPKPLWEGIFTSLAMFGTSELSSLMQSHYYYLMYRVGTRVQTCLTGAIYRKTLRLSSSARRSKTVGEIVNLMSIDVDRFQQISPQTMQYWSNPLQIGLALFLLWHQLGVSVLSGVAAMIILFPLNFLITMLIRNCQVHQMHYKDERTKIVNEVLNGMKVCRSDQLMRHLSKLSLHLLIIPTLLYVPPE</sequence>
<dbReference type="InterPro" id="IPR036640">
    <property type="entry name" value="ABC1_TM_sf"/>
</dbReference>
<dbReference type="AlphaFoldDB" id="A0A0N4W5W7"/>
<evidence type="ECO:0000256" key="1">
    <source>
        <dbReference type="ARBA" id="ARBA00022448"/>
    </source>
</evidence>
<gene>
    <name evidence="9" type="ORF">HPLM_LOCUS5391</name>
</gene>
<keyword evidence="1" id="KW-0813">Transport</keyword>
<evidence type="ECO:0000259" key="8">
    <source>
        <dbReference type="PROSITE" id="PS50929"/>
    </source>
</evidence>
<evidence type="ECO:0000256" key="6">
    <source>
        <dbReference type="ARBA" id="ARBA00023136"/>
    </source>
</evidence>
<name>A0A0N4W5W7_HAEPC</name>
<dbReference type="OMA" id="NLRIHIC"/>
<keyword evidence="2 7" id="KW-0812">Transmembrane</keyword>
<dbReference type="InterPro" id="IPR050173">
    <property type="entry name" value="ABC_transporter_C-like"/>
</dbReference>
<evidence type="ECO:0000256" key="3">
    <source>
        <dbReference type="ARBA" id="ARBA00022741"/>
    </source>
</evidence>
<evidence type="ECO:0000313" key="11">
    <source>
        <dbReference type="WBParaSite" id="HPLM_0000539901-mRNA-1"/>
    </source>
</evidence>